<dbReference type="HOGENOM" id="CLU_2139381_0_0_1"/>
<keyword evidence="3" id="KW-1185">Reference proteome</keyword>
<keyword evidence="1" id="KW-1133">Transmembrane helix</keyword>
<name>A0A067Q1X7_9AGAM</name>
<evidence type="ECO:0000313" key="2">
    <source>
        <dbReference type="EMBL" id="KDQ56611.1"/>
    </source>
</evidence>
<accession>A0A067Q1X7</accession>
<dbReference type="OrthoDB" id="2611568at2759"/>
<keyword evidence="1" id="KW-0472">Membrane</keyword>
<feature type="non-terminal residue" evidence="2">
    <location>
        <position position="1"/>
    </location>
</feature>
<gene>
    <name evidence="2" type="ORF">JAAARDRAFT_296169</name>
</gene>
<dbReference type="AlphaFoldDB" id="A0A067Q1X7"/>
<dbReference type="Proteomes" id="UP000027265">
    <property type="component" value="Unassembled WGS sequence"/>
</dbReference>
<protein>
    <submittedName>
        <fullName evidence="2">Uncharacterized protein</fullName>
    </submittedName>
</protein>
<evidence type="ECO:0000313" key="3">
    <source>
        <dbReference type="Proteomes" id="UP000027265"/>
    </source>
</evidence>
<sequence>ERCLEKRGLQDFADAIVGPLGVEHRKRTTIGVELAAKRDFEDHYRNLTYLMAKLMLHIAAGLFIYILSVEEYSTRDARETLRTYQFWLSSEVAELIASCKGDLHGHYRQLSPS</sequence>
<reference evidence="3" key="1">
    <citation type="journal article" date="2014" name="Proc. Natl. Acad. Sci. U.S.A.">
        <title>Extensive sampling of basidiomycete genomes demonstrates inadequacy of the white-rot/brown-rot paradigm for wood decay fungi.</title>
        <authorList>
            <person name="Riley R."/>
            <person name="Salamov A.A."/>
            <person name="Brown D.W."/>
            <person name="Nagy L.G."/>
            <person name="Floudas D."/>
            <person name="Held B.W."/>
            <person name="Levasseur A."/>
            <person name="Lombard V."/>
            <person name="Morin E."/>
            <person name="Otillar R."/>
            <person name="Lindquist E.A."/>
            <person name="Sun H."/>
            <person name="LaButti K.M."/>
            <person name="Schmutz J."/>
            <person name="Jabbour D."/>
            <person name="Luo H."/>
            <person name="Baker S.E."/>
            <person name="Pisabarro A.G."/>
            <person name="Walton J.D."/>
            <person name="Blanchette R.A."/>
            <person name="Henrissat B."/>
            <person name="Martin F."/>
            <person name="Cullen D."/>
            <person name="Hibbett D.S."/>
            <person name="Grigoriev I.V."/>
        </authorList>
    </citation>
    <scope>NUCLEOTIDE SEQUENCE [LARGE SCALE GENOMIC DNA]</scope>
    <source>
        <strain evidence="3">MUCL 33604</strain>
    </source>
</reference>
<evidence type="ECO:0000256" key="1">
    <source>
        <dbReference type="SAM" id="Phobius"/>
    </source>
</evidence>
<feature type="transmembrane region" description="Helical" evidence="1">
    <location>
        <begin position="47"/>
        <end position="68"/>
    </location>
</feature>
<organism evidence="2 3">
    <name type="scientific">Jaapia argillacea MUCL 33604</name>
    <dbReference type="NCBI Taxonomy" id="933084"/>
    <lineage>
        <taxon>Eukaryota</taxon>
        <taxon>Fungi</taxon>
        <taxon>Dikarya</taxon>
        <taxon>Basidiomycota</taxon>
        <taxon>Agaricomycotina</taxon>
        <taxon>Agaricomycetes</taxon>
        <taxon>Agaricomycetidae</taxon>
        <taxon>Jaapiales</taxon>
        <taxon>Jaapiaceae</taxon>
        <taxon>Jaapia</taxon>
    </lineage>
</organism>
<proteinExistence type="predicted"/>
<keyword evidence="1" id="KW-0812">Transmembrane</keyword>
<dbReference type="EMBL" id="KL197721">
    <property type="protein sequence ID" value="KDQ56611.1"/>
    <property type="molecule type" value="Genomic_DNA"/>
</dbReference>
<dbReference type="InParanoid" id="A0A067Q1X7"/>